<dbReference type="EMBL" id="CALNXJ010000002">
    <property type="protein sequence ID" value="CAH3032907.1"/>
    <property type="molecule type" value="Genomic_DNA"/>
</dbReference>
<evidence type="ECO:0000313" key="2">
    <source>
        <dbReference type="Proteomes" id="UP001159428"/>
    </source>
</evidence>
<dbReference type="Proteomes" id="UP001159428">
    <property type="component" value="Unassembled WGS sequence"/>
</dbReference>
<accession>A0AAU9VQ45</accession>
<comment type="caution">
    <text evidence="1">The sequence shown here is derived from an EMBL/GenBank/DDBJ whole genome shotgun (WGS) entry which is preliminary data.</text>
</comment>
<dbReference type="AlphaFoldDB" id="A0AAU9VQ45"/>
<sequence>MAGQKASLQAKNGKALQDIARRGYTWGSPRKENWGMQTTTGHYADESIQGVMVEMNFATSSVVNLRWERLFS</sequence>
<gene>
    <name evidence="1" type="ORF">PMEA_00011101</name>
</gene>
<organism evidence="1 2">
    <name type="scientific">Pocillopora meandrina</name>
    <dbReference type="NCBI Taxonomy" id="46732"/>
    <lineage>
        <taxon>Eukaryota</taxon>
        <taxon>Metazoa</taxon>
        <taxon>Cnidaria</taxon>
        <taxon>Anthozoa</taxon>
        <taxon>Hexacorallia</taxon>
        <taxon>Scleractinia</taxon>
        <taxon>Astrocoeniina</taxon>
        <taxon>Pocilloporidae</taxon>
        <taxon>Pocillopora</taxon>
    </lineage>
</organism>
<proteinExistence type="predicted"/>
<keyword evidence="2" id="KW-1185">Reference proteome</keyword>
<evidence type="ECO:0000313" key="1">
    <source>
        <dbReference type="EMBL" id="CAH3032907.1"/>
    </source>
</evidence>
<reference evidence="1 2" key="1">
    <citation type="submission" date="2022-05" db="EMBL/GenBank/DDBJ databases">
        <authorList>
            <consortium name="Genoscope - CEA"/>
            <person name="William W."/>
        </authorList>
    </citation>
    <scope>NUCLEOTIDE SEQUENCE [LARGE SCALE GENOMIC DNA]</scope>
</reference>
<protein>
    <submittedName>
        <fullName evidence="1">Uncharacterized protein</fullName>
    </submittedName>
</protein>
<name>A0AAU9VQ45_9CNID</name>